<feature type="compositionally biased region" description="Basic residues" evidence="1">
    <location>
        <begin position="418"/>
        <end position="432"/>
    </location>
</feature>
<feature type="region of interest" description="Disordered" evidence="1">
    <location>
        <begin position="163"/>
        <end position="211"/>
    </location>
</feature>
<dbReference type="Proteomes" id="UP000039865">
    <property type="component" value="Unassembled WGS sequence"/>
</dbReference>
<feature type="compositionally biased region" description="Polar residues" evidence="1">
    <location>
        <begin position="397"/>
        <end position="408"/>
    </location>
</feature>
<feature type="compositionally biased region" description="Basic residues" evidence="1">
    <location>
        <begin position="47"/>
        <end position="66"/>
    </location>
</feature>
<dbReference type="AlphaFoldDB" id="A0A078AI28"/>
<feature type="region of interest" description="Disordered" evidence="1">
    <location>
        <begin position="313"/>
        <end position="355"/>
    </location>
</feature>
<feature type="compositionally biased region" description="Basic residues" evidence="1">
    <location>
        <begin position="338"/>
        <end position="353"/>
    </location>
</feature>
<dbReference type="EMBL" id="CCKQ01010394">
    <property type="protein sequence ID" value="CDW81900.1"/>
    <property type="molecule type" value="Genomic_DNA"/>
</dbReference>
<protein>
    <submittedName>
        <fullName evidence="2">Uncharacterized protein</fullName>
    </submittedName>
</protein>
<proteinExistence type="predicted"/>
<feature type="region of interest" description="Disordered" evidence="1">
    <location>
        <begin position="45"/>
        <end position="72"/>
    </location>
</feature>
<evidence type="ECO:0000313" key="3">
    <source>
        <dbReference type="Proteomes" id="UP000039865"/>
    </source>
</evidence>
<gene>
    <name evidence="2" type="primary">Contig19315.g20476</name>
    <name evidence="2" type="ORF">STYLEM_10924</name>
</gene>
<reference evidence="2 3" key="1">
    <citation type="submission" date="2014-06" db="EMBL/GenBank/DDBJ databases">
        <authorList>
            <person name="Swart Estienne"/>
        </authorList>
    </citation>
    <scope>NUCLEOTIDE SEQUENCE [LARGE SCALE GENOMIC DNA]</scope>
    <source>
        <strain evidence="2 3">130c</strain>
    </source>
</reference>
<feature type="region of interest" description="Disordered" evidence="1">
    <location>
        <begin position="391"/>
        <end position="432"/>
    </location>
</feature>
<sequence length="432" mass="49249">MRTRAPTTTFLIDDSNSNIQQRTIINDNNPSNDSNNQINIDSEAKLKSSHKKSLSSLSRKSKRKSGKATNIKFGLGQSKRFYKQNRVEAYFPCANDRKQEFGGNSSLIDQNNQNGSEIRQQIQIQLPQSTVNSNIHLGNQVTQANYSFNEQNPRLENQQAIQNGRNNSNNEEEKILTNSDNRSPTLNRSTVRNNLHLGSLNDNDSPSKLSDHDCQRCLDLLKKHQLLRHQFSLDQDNINVLKRALSEVITENETVKALLVEHNIKNEKLSKDNVQLIKANQEQDNAILELTQAINKISPNFFKEIFKNQVKSTDDDQSDIERRDAEADEVILNESSSKKRKRDQKQMNKKLKSQKITQNQCLNGQSNLRGSSSLLKSKRVISMAPAIDIEKAKKSSKPTQNLRLQSKAITKKIEQRARQSKSKKVKKQNRAH</sequence>
<name>A0A078AI28_STYLE</name>
<feature type="compositionally biased region" description="Polar residues" evidence="1">
    <location>
        <begin position="176"/>
        <end position="193"/>
    </location>
</feature>
<evidence type="ECO:0000256" key="1">
    <source>
        <dbReference type="SAM" id="MobiDB-lite"/>
    </source>
</evidence>
<accession>A0A078AI28</accession>
<dbReference type="InParanoid" id="A0A078AI28"/>
<keyword evidence="3" id="KW-1185">Reference proteome</keyword>
<organism evidence="2 3">
    <name type="scientific">Stylonychia lemnae</name>
    <name type="common">Ciliate</name>
    <dbReference type="NCBI Taxonomy" id="5949"/>
    <lineage>
        <taxon>Eukaryota</taxon>
        <taxon>Sar</taxon>
        <taxon>Alveolata</taxon>
        <taxon>Ciliophora</taxon>
        <taxon>Intramacronucleata</taxon>
        <taxon>Spirotrichea</taxon>
        <taxon>Stichotrichia</taxon>
        <taxon>Sporadotrichida</taxon>
        <taxon>Oxytrichidae</taxon>
        <taxon>Stylonychinae</taxon>
        <taxon>Stylonychia</taxon>
    </lineage>
</organism>
<evidence type="ECO:0000313" key="2">
    <source>
        <dbReference type="EMBL" id="CDW81900.1"/>
    </source>
</evidence>